<dbReference type="FunFam" id="3.40.50.300:FF:001438">
    <property type="entry name" value="ATP-binding cassette sub-family F member 3"/>
    <property type="match status" value="1"/>
</dbReference>
<feature type="domain" description="ABC transporter" evidence="4">
    <location>
        <begin position="557"/>
        <end position="773"/>
    </location>
</feature>
<dbReference type="InterPro" id="IPR003439">
    <property type="entry name" value="ABC_transporter-like_ATP-bd"/>
</dbReference>
<keyword evidence="2" id="KW-0547">Nucleotide-binding</keyword>
<dbReference type="InterPro" id="IPR050611">
    <property type="entry name" value="ABCF"/>
</dbReference>
<keyword evidence="3" id="KW-0067">ATP-binding</keyword>
<proteinExistence type="predicted"/>
<accession>A0AAD5XF80</accession>
<dbReference type="AlphaFoldDB" id="A0AAD5XF80"/>
<dbReference type="FunFam" id="3.40.50.300:FF:000104">
    <property type="entry name" value="ATP-binding cassette sub-family F member 3"/>
    <property type="match status" value="1"/>
</dbReference>
<dbReference type="Proteomes" id="UP001211907">
    <property type="component" value="Unassembled WGS sequence"/>
</dbReference>
<evidence type="ECO:0000259" key="4">
    <source>
        <dbReference type="PROSITE" id="PS50893"/>
    </source>
</evidence>
<evidence type="ECO:0000313" key="6">
    <source>
        <dbReference type="Proteomes" id="UP001211907"/>
    </source>
</evidence>
<dbReference type="CDD" id="cd03221">
    <property type="entry name" value="ABCF_EF-3"/>
    <property type="match status" value="2"/>
</dbReference>
<evidence type="ECO:0000256" key="1">
    <source>
        <dbReference type="ARBA" id="ARBA00022737"/>
    </source>
</evidence>
<feature type="domain" description="ABC transporter" evidence="4">
    <location>
        <begin position="230"/>
        <end position="480"/>
    </location>
</feature>
<dbReference type="GO" id="GO:0005524">
    <property type="term" value="F:ATP binding"/>
    <property type="evidence" value="ECO:0007669"/>
    <property type="project" value="UniProtKB-KW"/>
</dbReference>
<dbReference type="SMART" id="SM00382">
    <property type="entry name" value="AAA"/>
    <property type="match status" value="2"/>
</dbReference>
<evidence type="ECO:0000256" key="2">
    <source>
        <dbReference type="ARBA" id="ARBA00022741"/>
    </source>
</evidence>
<dbReference type="PROSITE" id="PS50893">
    <property type="entry name" value="ABC_TRANSPORTER_2"/>
    <property type="match status" value="2"/>
</dbReference>
<keyword evidence="1" id="KW-0677">Repeat</keyword>
<dbReference type="GO" id="GO:0016887">
    <property type="term" value="F:ATP hydrolysis activity"/>
    <property type="evidence" value="ECO:0007669"/>
    <property type="project" value="InterPro"/>
</dbReference>
<evidence type="ECO:0000313" key="5">
    <source>
        <dbReference type="EMBL" id="KAJ3131479.1"/>
    </source>
</evidence>
<evidence type="ECO:0000256" key="3">
    <source>
        <dbReference type="ARBA" id="ARBA00022840"/>
    </source>
</evidence>
<dbReference type="InterPro" id="IPR017871">
    <property type="entry name" value="ABC_transporter-like_CS"/>
</dbReference>
<name>A0AAD5XF80_9FUNG</name>
<reference evidence="5" key="1">
    <citation type="submission" date="2020-05" db="EMBL/GenBank/DDBJ databases">
        <title>Phylogenomic resolution of chytrid fungi.</title>
        <authorList>
            <person name="Stajich J.E."/>
            <person name="Amses K."/>
            <person name="Simmons R."/>
            <person name="Seto K."/>
            <person name="Myers J."/>
            <person name="Bonds A."/>
            <person name="Quandt C.A."/>
            <person name="Barry K."/>
            <person name="Liu P."/>
            <person name="Grigoriev I."/>
            <person name="Longcore J.E."/>
            <person name="James T.Y."/>
        </authorList>
    </citation>
    <scope>NUCLEOTIDE SEQUENCE</scope>
    <source>
        <strain evidence="5">JEL0513</strain>
    </source>
</reference>
<dbReference type="SUPFAM" id="SSF52540">
    <property type="entry name" value="P-loop containing nucleoside triphosphate hydrolases"/>
    <property type="match status" value="2"/>
</dbReference>
<sequence length="778" mass="85525">MPGTGIEMETYGSDSDGSVGAGAARDLAQTMLSRATAGRLDGDTLEYALGYFDAAAGNDLGSDAVFEFLYPLLDDAGVTEEQARVLCSRLAADIDPASETKTERNTNYKLASTVHIATNNNNHNNSNKTLHPDNDKAATLAALGLASTVAPSKTDLAHLHSKHGPAASTVDQKKLRKAEMKLASKREERGSKNLTYESAIPVWNPNVKPAMIVNQMKPASSAAESRSKDIRIENFDIHFAGKKILTGANLSMSYGRRYGLVGKNGIGKSTLLRAIAHGELLLPSHIRILHVEQEIAGGDIEAIASVLQADVEREGLLAEEKALNATIQRTSISPEEANAAAERLKAVYLKLEEIDSDKAESRASMILNGLGFTPAQQRAATRTFSGGWRMRLALARALFCRPDLLLADEVTNYLDFPAVVWLENYFQNWNATLLLVSHDRSFLDATTTDIFHLHHGLLDYYKGNFSSYINARAERRKNQVREYEAQLQYRQHLQAFIDRWRYNANRAAQAQSKIKILEKLPELIAPPNDDMDGLGEGEGKELYFRFPEPEKLSPPILQMDEVTFAYPGTTRVILSEISFDLQMDSKVAVVGPNGAGKSTMIYLLTGEHQPTAGICNRHGRLRLGLFSQHHVDQLELAQSSVQFLNGKFPGRTEEDYRRVLGRFGLTGTTALQPIGTLSGGQKSRVVFAAMSLSNPHVLILDEPTNHLDMDSIDALAQALREFKGGVAVISHDERFLDAVCTEVWVCNGGKLRSFQGVIGNSDGVVRQYKKSLLKDMML</sequence>
<organism evidence="5 6">
    <name type="scientific">Physocladia obscura</name>
    <dbReference type="NCBI Taxonomy" id="109957"/>
    <lineage>
        <taxon>Eukaryota</taxon>
        <taxon>Fungi</taxon>
        <taxon>Fungi incertae sedis</taxon>
        <taxon>Chytridiomycota</taxon>
        <taxon>Chytridiomycota incertae sedis</taxon>
        <taxon>Chytridiomycetes</taxon>
        <taxon>Chytridiales</taxon>
        <taxon>Chytriomycetaceae</taxon>
        <taxon>Physocladia</taxon>
    </lineage>
</organism>
<dbReference type="InterPro" id="IPR027417">
    <property type="entry name" value="P-loop_NTPase"/>
</dbReference>
<dbReference type="Gene3D" id="3.40.50.300">
    <property type="entry name" value="P-loop containing nucleotide triphosphate hydrolases"/>
    <property type="match status" value="2"/>
</dbReference>
<protein>
    <recommendedName>
        <fullName evidence="4">ABC transporter domain-containing protein</fullName>
    </recommendedName>
</protein>
<comment type="caution">
    <text evidence="5">The sequence shown here is derived from an EMBL/GenBank/DDBJ whole genome shotgun (WGS) entry which is preliminary data.</text>
</comment>
<dbReference type="Pfam" id="PF12848">
    <property type="entry name" value="ABC_tran_Xtn"/>
    <property type="match status" value="1"/>
</dbReference>
<dbReference type="PANTHER" id="PTHR19211:SF117">
    <property type="entry name" value="ATP-BINDING CASSETTE SUB-FAMILY F MEMBER 3"/>
    <property type="match status" value="1"/>
</dbReference>
<keyword evidence="6" id="KW-1185">Reference proteome</keyword>
<dbReference type="Pfam" id="PF00005">
    <property type="entry name" value="ABC_tran"/>
    <property type="match status" value="2"/>
</dbReference>
<dbReference type="PANTHER" id="PTHR19211">
    <property type="entry name" value="ATP-BINDING TRANSPORT PROTEIN-RELATED"/>
    <property type="match status" value="1"/>
</dbReference>
<dbReference type="InterPro" id="IPR032781">
    <property type="entry name" value="ABC_tran_Xtn"/>
</dbReference>
<dbReference type="InterPro" id="IPR003593">
    <property type="entry name" value="AAA+_ATPase"/>
</dbReference>
<gene>
    <name evidence="5" type="ORF">HK100_006308</name>
</gene>
<dbReference type="EMBL" id="JADGJH010000293">
    <property type="protein sequence ID" value="KAJ3131479.1"/>
    <property type="molecule type" value="Genomic_DNA"/>
</dbReference>
<dbReference type="PROSITE" id="PS00211">
    <property type="entry name" value="ABC_TRANSPORTER_1"/>
    <property type="match status" value="2"/>
</dbReference>